<organism evidence="3">
    <name type="scientific">Laccaria bicolor (strain S238N-H82 / ATCC MYA-4686)</name>
    <name type="common">Bicoloured deceiver</name>
    <name type="synonym">Laccaria laccata var. bicolor</name>
    <dbReference type="NCBI Taxonomy" id="486041"/>
    <lineage>
        <taxon>Eukaryota</taxon>
        <taxon>Fungi</taxon>
        <taxon>Dikarya</taxon>
        <taxon>Basidiomycota</taxon>
        <taxon>Agaricomycotina</taxon>
        <taxon>Agaricomycetes</taxon>
        <taxon>Agaricomycetidae</taxon>
        <taxon>Agaricales</taxon>
        <taxon>Agaricineae</taxon>
        <taxon>Hydnangiaceae</taxon>
        <taxon>Laccaria</taxon>
    </lineage>
</organism>
<dbReference type="EMBL" id="DS547100">
    <property type="protein sequence ID" value="EDR09208.1"/>
    <property type="molecule type" value="Genomic_DNA"/>
</dbReference>
<feature type="compositionally biased region" description="Low complexity" evidence="1">
    <location>
        <begin position="1"/>
        <end position="28"/>
    </location>
</feature>
<name>B0D987_LACBS</name>
<feature type="compositionally biased region" description="Basic and acidic residues" evidence="1">
    <location>
        <begin position="177"/>
        <end position="188"/>
    </location>
</feature>
<dbReference type="HOGENOM" id="CLU_1441277_0_0_1"/>
<dbReference type="RefSeq" id="XP_001880521.1">
    <property type="nucleotide sequence ID" value="XM_001880486.1"/>
</dbReference>
<dbReference type="AlphaFoldDB" id="B0D987"/>
<accession>B0D987</accession>
<dbReference type="Proteomes" id="UP000001194">
    <property type="component" value="Unassembled WGS sequence"/>
</dbReference>
<evidence type="ECO:0000313" key="3">
    <source>
        <dbReference type="Proteomes" id="UP000001194"/>
    </source>
</evidence>
<proteinExistence type="predicted"/>
<evidence type="ECO:0000313" key="2">
    <source>
        <dbReference type="EMBL" id="EDR09208.1"/>
    </source>
</evidence>
<feature type="region of interest" description="Disordered" evidence="1">
    <location>
        <begin position="98"/>
        <end position="188"/>
    </location>
</feature>
<protein>
    <submittedName>
        <fullName evidence="2">Predicted protein</fullName>
    </submittedName>
</protein>
<feature type="compositionally biased region" description="Basic and acidic residues" evidence="1">
    <location>
        <begin position="106"/>
        <end position="132"/>
    </location>
</feature>
<feature type="compositionally biased region" description="Polar residues" evidence="1">
    <location>
        <begin position="134"/>
        <end position="145"/>
    </location>
</feature>
<sequence length="188" mass="20551">MTTTQQPTTTTTPSMTTTKSTSTTTTTPGEVEATKTDDHVATSTDDYAHGQRHVPNGTTTSPDTEGRGCHVAISDVATKRRTTTSSSFVVIQRLVAPPSSIPTHPVNDHHDTTTMRAHNEECPSHPVDDHRHPTTMTRRQRAPTNDNRRPRKTVHAPTTICSPPSNHDAGHRQRTPPTDEPHHTPNNA</sequence>
<gene>
    <name evidence="2" type="ORF">LACBIDRAFT_326618</name>
</gene>
<dbReference type="InParanoid" id="B0D987"/>
<keyword evidence="3" id="KW-1185">Reference proteome</keyword>
<reference evidence="2 3" key="1">
    <citation type="journal article" date="2008" name="Nature">
        <title>The genome of Laccaria bicolor provides insights into mycorrhizal symbiosis.</title>
        <authorList>
            <person name="Martin F."/>
            <person name="Aerts A."/>
            <person name="Ahren D."/>
            <person name="Brun A."/>
            <person name="Danchin E.G.J."/>
            <person name="Duchaussoy F."/>
            <person name="Gibon J."/>
            <person name="Kohler A."/>
            <person name="Lindquist E."/>
            <person name="Pereda V."/>
            <person name="Salamov A."/>
            <person name="Shapiro H.J."/>
            <person name="Wuyts J."/>
            <person name="Blaudez D."/>
            <person name="Buee M."/>
            <person name="Brokstein P."/>
            <person name="Canbaeck B."/>
            <person name="Cohen D."/>
            <person name="Courty P.E."/>
            <person name="Coutinho P.M."/>
            <person name="Delaruelle C."/>
            <person name="Detter J.C."/>
            <person name="Deveau A."/>
            <person name="DiFazio S."/>
            <person name="Duplessis S."/>
            <person name="Fraissinet-Tachet L."/>
            <person name="Lucic E."/>
            <person name="Frey-Klett P."/>
            <person name="Fourrey C."/>
            <person name="Feussner I."/>
            <person name="Gay G."/>
            <person name="Grimwood J."/>
            <person name="Hoegger P.J."/>
            <person name="Jain P."/>
            <person name="Kilaru S."/>
            <person name="Labbe J."/>
            <person name="Lin Y.C."/>
            <person name="Legue V."/>
            <person name="Le Tacon F."/>
            <person name="Marmeisse R."/>
            <person name="Melayah D."/>
            <person name="Montanini B."/>
            <person name="Muratet M."/>
            <person name="Nehls U."/>
            <person name="Niculita-Hirzel H."/>
            <person name="Oudot-Le Secq M.P."/>
            <person name="Peter M."/>
            <person name="Quesneville H."/>
            <person name="Rajashekar B."/>
            <person name="Reich M."/>
            <person name="Rouhier N."/>
            <person name="Schmutz J."/>
            <person name="Yin T."/>
            <person name="Chalot M."/>
            <person name="Henrissat B."/>
            <person name="Kuees U."/>
            <person name="Lucas S."/>
            <person name="Van de Peer Y."/>
            <person name="Podila G.K."/>
            <person name="Polle A."/>
            <person name="Pukkila P.J."/>
            <person name="Richardson P.M."/>
            <person name="Rouze P."/>
            <person name="Sanders I.R."/>
            <person name="Stajich J.E."/>
            <person name="Tunlid A."/>
            <person name="Tuskan G."/>
            <person name="Grigoriev I.V."/>
        </authorList>
    </citation>
    <scope>NUCLEOTIDE SEQUENCE [LARGE SCALE GENOMIC DNA]</scope>
    <source>
        <strain evidence="3">S238N-H82 / ATCC MYA-4686</strain>
    </source>
</reference>
<dbReference type="GeneID" id="6076015"/>
<evidence type="ECO:0000256" key="1">
    <source>
        <dbReference type="SAM" id="MobiDB-lite"/>
    </source>
</evidence>
<feature type="region of interest" description="Disordered" evidence="1">
    <location>
        <begin position="1"/>
        <end position="67"/>
    </location>
</feature>
<dbReference type="KEGG" id="lbc:LACBIDRAFT_326618"/>